<dbReference type="PANTHER" id="PTHR30404">
    <property type="entry name" value="N-ACETYLMURAMOYL-L-ALANINE AMIDASE"/>
    <property type="match status" value="1"/>
</dbReference>
<dbReference type="Pfam" id="PF05036">
    <property type="entry name" value="SPOR"/>
    <property type="match status" value="1"/>
</dbReference>
<evidence type="ECO:0000313" key="2">
    <source>
        <dbReference type="EMBL" id="MEQ2577314.1"/>
    </source>
</evidence>
<reference evidence="2 3" key="1">
    <citation type="submission" date="2024-03" db="EMBL/GenBank/DDBJ databases">
        <title>Human intestinal bacterial collection.</title>
        <authorList>
            <person name="Pauvert C."/>
            <person name="Hitch T.C.A."/>
            <person name="Clavel T."/>
        </authorList>
    </citation>
    <scope>NUCLEOTIDE SEQUENCE [LARGE SCALE GENOMIC DNA]</scope>
    <source>
        <strain evidence="2 3">CLA-AA-H78B</strain>
    </source>
</reference>
<keyword evidence="3" id="KW-1185">Reference proteome</keyword>
<dbReference type="InterPro" id="IPR007730">
    <property type="entry name" value="SPOR-like_dom"/>
</dbReference>
<dbReference type="PROSITE" id="PS51724">
    <property type="entry name" value="SPOR"/>
    <property type="match status" value="1"/>
</dbReference>
<dbReference type="CDD" id="cd02696">
    <property type="entry name" value="MurNAc-LAA"/>
    <property type="match status" value="1"/>
</dbReference>
<protein>
    <submittedName>
        <fullName evidence="2">N-acetylmuramoyl-L-alanine amidase</fullName>
    </submittedName>
</protein>
<comment type="caution">
    <text evidence="2">The sequence shown here is derived from an EMBL/GenBank/DDBJ whole genome shotgun (WGS) entry which is preliminary data.</text>
</comment>
<dbReference type="Gene3D" id="3.40.630.40">
    <property type="entry name" value="Zn-dependent exopeptidases"/>
    <property type="match status" value="1"/>
</dbReference>
<sequence length="237" mass="25444">MKINVHAGHNPAGKVACGAVGLINESIEARRVKDEVISKLRQLGHTVYDCTVDNGTGQADVLKKIIAKCNAHAVDLDVSIHFNSGAGDKGGNGKTTGVECYVYSAASKAKAFAEKICQAISNLGFKNRGVKISQKLYVLKKSKAPALLLECCFVDDKDDVQLYSYEKMADAIVYGITGEHVQIAPETDKAEQGEETSTGDRKALYRVQVGAYSARYNAEAQAEKLRKAGFDAAIVQA</sequence>
<dbReference type="SUPFAM" id="SSF53187">
    <property type="entry name" value="Zn-dependent exopeptidases"/>
    <property type="match status" value="1"/>
</dbReference>
<accession>A0ABV1HWL1</accession>
<dbReference type="PANTHER" id="PTHR30404:SF8">
    <property type="entry name" value="AUTOLYSIN PH-RELATED"/>
    <property type="match status" value="1"/>
</dbReference>
<name>A0ABV1HWL1_9FIRM</name>
<dbReference type="InterPro" id="IPR050695">
    <property type="entry name" value="N-acetylmuramoyl_amidase_3"/>
</dbReference>
<proteinExistence type="predicted"/>
<feature type="domain" description="SPOR" evidence="1">
    <location>
        <begin position="199"/>
        <end position="237"/>
    </location>
</feature>
<dbReference type="SUPFAM" id="SSF110997">
    <property type="entry name" value="Sporulation related repeat"/>
    <property type="match status" value="1"/>
</dbReference>
<dbReference type="SMART" id="SM00646">
    <property type="entry name" value="Ami_3"/>
    <property type="match status" value="1"/>
</dbReference>
<dbReference type="EMBL" id="JBBMFC010000001">
    <property type="protein sequence ID" value="MEQ2577314.1"/>
    <property type="molecule type" value="Genomic_DNA"/>
</dbReference>
<evidence type="ECO:0000313" key="3">
    <source>
        <dbReference type="Proteomes" id="UP001470288"/>
    </source>
</evidence>
<dbReference type="InterPro" id="IPR036680">
    <property type="entry name" value="SPOR-like_sf"/>
</dbReference>
<dbReference type="Pfam" id="PF01520">
    <property type="entry name" value="Amidase_3"/>
    <property type="match status" value="1"/>
</dbReference>
<organism evidence="2 3">
    <name type="scientific">Hominiventricola aquisgranensis</name>
    <dbReference type="NCBI Taxonomy" id="3133164"/>
    <lineage>
        <taxon>Bacteria</taxon>
        <taxon>Bacillati</taxon>
        <taxon>Bacillota</taxon>
        <taxon>Clostridia</taxon>
        <taxon>Lachnospirales</taxon>
        <taxon>Lachnospiraceae</taxon>
        <taxon>Hominiventricola</taxon>
    </lineage>
</organism>
<dbReference type="Proteomes" id="UP001470288">
    <property type="component" value="Unassembled WGS sequence"/>
</dbReference>
<gene>
    <name evidence="2" type="ORF">WMO62_00470</name>
</gene>
<dbReference type="RefSeq" id="WP_349143432.1">
    <property type="nucleotide sequence ID" value="NZ_JBBMFC010000001.1"/>
</dbReference>
<evidence type="ECO:0000259" key="1">
    <source>
        <dbReference type="PROSITE" id="PS51724"/>
    </source>
</evidence>
<dbReference type="InterPro" id="IPR002508">
    <property type="entry name" value="MurNAc-LAA_cat"/>
</dbReference>